<dbReference type="EMBL" id="MU866553">
    <property type="protein sequence ID" value="KAK4171495.1"/>
    <property type="molecule type" value="Genomic_DNA"/>
</dbReference>
<protein>
    <submittedName>
        <fullName evidence="1">Uncharacterized protein</fullName>
    </submittedName>
</protein>
<dbReference type="CDD" id="cd09272">
    <property type="entry name" value="RNase_HI_RT_Ty1"/>
    <property type="match status" value="1"/>
</dbReference>
<reference evidence="1" key="2">
    <citation type="submission" date="2023-05" db="EMBL/GenBank/DDBJ databases">
        <authorList>
            <consortium name="Lawrence Berkeley National Laboratory"/>
            <person name="Steindorff A."/>
            <person name="Hensen N."/>
            <person name="Bonometti L."/>
            <person name="Westerberg I."/>
            <person name="Brannstrom I.O."/>
            <person name="Guillou S."/>
            <person name="Cros-Aarteil S."/>
            <person name="Calhoun S."/>
            <person name="Haridas S."/>
            <person name="Kuo A."/>
            <person name="Mondo S."/>
            <person name="Pangilinan J."/>
            <person name="Riley R."/>
            <person name="Labutti K."/>
            <person name="Andreopoulos B."/>
            <person name="Lipzen A."/>
            <person name="Chen C."/>
            <person name="Yanf M."/>
            <person name="Daum C."/>
            <person name="Ng V."/>
            <person name="Clum A."/>
            <person name="Ohm R."/>
            <person name="Martin F."/>
            <person name="Silar P."/>
            <person name="Natvig D."/>
            <person name="Lalanne C."/>
            <person name="Gautier V."/>
            <person name="Ament-Velasquez S.L."/>
            <person name="Kruys A."/>
            <person name="Hutchinson M.I."/>
            <person name="Powell A.J."/>
            <person name="Barry K."/>
            <person name="Miller A.N."/>
            <person name="Grigoriev I.V."/>
            <person name="Debuchy R."/>
            <person name="Gladieux P."/>
            <person name="Thoren M.H."/>
            <person name="Johannesson H."/>
        </authorList>
    </citation>
    <scope>NUCLEOTIDE SEQUENCE</scope>
    <source>
        <strain evidence="1">CBS 892.96</strain>
    </source>
</reference>
<reference evidence="1" key="1">
    <citation type="journal article" date="2023" name="Mol. Phylogenet. Evol.">
        <title>Genome-scale phylogeny and comparative genomics of the fungal order Sordariales.</title>
        <authorList>
            <person name="Hensen N."/>
            <person name="Bonometti L."/>
            <person name="Westerberg I."/>
            <person name="Brannstrom I.O."/>
            <person name="Guillou S."/>
            <person name="Cros-Aarteil S."/>
            <person name="Calhoun S."/>
            <person name="Haridas S."/>
            <person name="Kuo A."/>
            <person name="Mondo S."/>
            <person name="Pangilinan J."/>
            <person name="Riley R."/>
            <person name="LaButti K."/>
            <person name="Andreopoulos B."/>
            <person name="Lipzen A."/>
            <person name="Chen C."/>
            <person name="Yan M."/>
            <person name="Daum C."/>
            <person name="Ng V."/>
            <person name="Clum A."/>
            <person name="Steindorff A."/>
            <person name="Ohm R.A."/>
            <person name="Martin F."/>
            <person name="Silar P."/>
            <person name="Natvig D.O."/>
            <person name="Lalanne C."/>
            <person name="Gautier V."/>
            <person name="Ament-Velasquez S.L."/>
            <person name="Kruys A."/>
            <person name="Hutchinson M.I."/>
            <person name="Powell A.J."/>
            <person name="Barry K."/>
            <person name="Miller A.N."/>
            <person name="Grigoriev I.V."/>
            <person name="Debuchy R."/>
            <person name="Gladieux P."/>
            <person name="Hiltunen Thoren M."/>
            <person name="Johannesson H."/>
        </authorList>
    </citation>
    <scope>NUCLEOTIDE SEQUENCE</scope>
    <source>
        <strain evidence="1">CBS 892.96</strain>
    </source>
</reference>
<dbReference type="AlphaFoldDB" id="A0AAN6VXH8"/>
<name>A0AAN6VXH8_9PEZI</name>
<evidence type="ECO:0000313" key="2">
    <source>
        <dbReference type="Proteomes" id="UP001302321"/>
    </source>
</evidence>
<evidence type="ECO:0000313" key="1">
    <source>
        <dbReference type="EMBL" id="KAK4171495.1"/>
    </source>
</evidence>
<accession>A0AAN6VXH8</accession>
<dbReference type="Proteomes" id="UP001302321">
    <property type="component" value="Unassembled WGS sequence"/>
</dbReference>
<keyword evidence="2" id="KW-1185">Reference proteome</keyword>
<gene>
    <name evidence="1" type="ORF">QBC36DRAFT_315736</name>
</gene>
<sequence>MGNKTKGYQEELGAINYLSGGSRRDVAYTLVRLQEANSGHSKEQLELLMHLWRYTTGTMTPSMRRGDKMPITNLNLRAFADASFARDLMLSTTKAELIILTLALSLLWEANLLKELKFEQPTTLFLLADSANASALYPNPLNNARTYHMDLNDKWVIRHIEMEEFKLDHVGTDRMVADGFTKPLNHQKQDDFVRMPGLTPIPWKK</sequence>
<organism evidence="1 2">
    <name type="scientific">Triangularia setosa</name>
    <dbReference type="NCBI Taxonomy" id="2587417"/>
    <lineage>
        <taxon>Eukaryota</taxon>
        <taxon>Fungi</taxon>
        <taxon>Dikarya</taxon>
        <taxon>Ascomycota</taxon>
        <taxon>Pezizomycotina</taxon>
        <taxon>Sordariomycetes</taxon>
        <taxon>Sordariomycetidae</taxon>
        <taxon>Sordariales</taxon>
        <taxon>Podosporaceae</taxon>
        <taxon>Triangularia</taxon>
    </lineage>
</organism>
<comment type="caution">
    <text evidence="1">The sequence shown here is derived from an EMBL/GenBank/DDBJ whole genome shotgun (WGS) entry which is preliminary data.</text>
</comment>
<proteinExistence type="predicted"/>